<evidence type="ECO:0000256" key="6">
    <source>
        <dbReference type="ARBA" id="ARBA00022679"/>
    </source>
</evidence>
<comment type="cofactor">
    <cofactor evidence="1">
        <name>dipyrromethane</name>
        <dbReference type="ChEBI" id="CHEBI:60342"/>
    </cofactor>
</comment>
<dbReference type="NCBIfam" id="TIGR00212">
    <property type="entry name" value="hemC"/>
    <property type="match status" value="1"/>
</dbReference>
<dbReference type="InterPro" id="IPR022417">
    <property type="entry name" value="Porphobilin_deaminase_N"/>
</dbReference>
<dbReference type="PIRSF" id="PIRSF001438">
    <property type="entry name" value="4pyrrol_synth_OHMeBilane_synth"/>
    <property type="match status" value="1"/>
</dbReference>
<dbReference type="Pfam" id="PF01379">
    <property type="entry name" value="Porphobil_deam"/>
    <property type="match status" value="1"/>
</dbReference>
<dbReference type="InterPro" id="IPR022418">
    <property type="entry name" value="Porphobilinogen_deaminase_C"/>
</dbReference>
<reference evidence="13 15" key="1">
    <citation type="journal article" date="2013" name="Curr. Biol.">
        <title>Shared signatures of parasitism and phylogenomics unite Cryptomycota and microsporidia.</title>
        <authorList>
            <person name="James T.Y."/>
            <person name="Pelin A."/>
            <person name="Bonen L."/>
            <person name="Ahrendt S."/>
            <person name="Sain D."/>
            <person name="Corradi N."/>
            <person name="Stajich J.E."/>
        </authorList>
    </citation>
    <scope>NUCLEOTIDE SEQUENCE [LARGE SCALE GENOMIC DNA]</scope>
    <source>
        <strain evidence="13">CSF55</strain>
        <strain evidence="13">CSF55</strain>
    </source>
</reference>
<dbReference type="HOGENOM" id="CLU_019704_0_2_1"/>
<dbReference type="InterPro" id="IPR022419">
    <property type="entry name" value="Porphobilin_deaminase_cofac_BS"/>
</dbReference>
<dbReference type="GO" id="GO:0005737">
    <property type="term" value="C:cytoplasm"/>
    <property type="evidence" value="ECO:0007669"/>
    <property type="project" value="TreeGrafter"/>
</dbReference>
<dbReference type="Pfam" id="PF03900">
    <property type="entry name" value="Porphobil_deamC"/>
    <property type="match status" value="1"/>
</dbReference>
<evidence type="ECO:0000256" key="10">
    <source>
        <dbReference type="ARBA" id="ARBA00033064"/>
    </source>
</evidence>
<evidence type="ECO:0000256" key="5">
    <source>
        <dbReference type="ARBA" id="ARBA00012655"/>
    </source>
</evidence>
<dbReference type="Proteomes" id="UP000281549">
    <property type="component" value="Unassembled WGS sequence"/>
</dbReference>
<organism evidence="13 15">
    <name type="scientific">Rozella allomycis (strain CSF55)</name>
    <dbReference type="NCBI Taxonomy" id="988480"/>
    <lineage>
        <taxon>Eukaryota</taxon>
        <taxon>Fungi</taxon>
        <taxon>Fungi incertae sedis</taxon>
        <taxon>Cryptomycota</taxon>
        <taxon>Cryptomycota incertae sedis</taxon>
        <taxon>Rozella</taxon>
    </lineage>
</organism>
<evidence type="ECO:0000313" key="13">
    <source>
        <dbReference type="EMBL" id="EPZ32228.1"/>
    </source>
</evidence>
<dbReference type="PROSITE" id="PS00533">
    <property type="entry name" value="PORPHOBILINOGEN_DEAM"/>
    <property type="match status" value="1"/>
</dbReference>
<accession>A0A075APW9</accession>
<dbReference type="OMA" id="LWQANHI"/>
<dbReference type="EMBL" id="ML004980">
    <property type="protein sequence ID" value="RKP21175.1"/>
    <property type="molecule type" value="Genomic_DNA"/>
</dbReference>
<evidence type="ECO:0000256" key="9">
    <source>
        <dbReference type="ARBA" id="ARBA00030685"/>
    </source>
</evidence>
<dbReference type="UniPathway" id="UPA00251">
    <property type="reaction ID" value="UER00319"/>
</dbReference>
<dbReference type="Proteomes" id="UP000030755">
    <property type="component" value="Unassembled WGS sequence"/>
</dbReference>
<feature type="domain" description="Porphobilinogen deaminase N-terminal" evidence="11">
    <location>
        <begin position="6"/>
        <end position="214"/>
    </location>
</feature>
<reference evidence="14" key="3">
    <citation type="submission" date="2018-08" db="EMBL/GenBank/DDBJ databases">
        <title>Leveraging single-cell genomics to expand the Fungal Tree of Life.</title>
        <authorList>
            <consortium name="DOE Joint Genome Institute"/>
            <person name="Ahrendt S.R."/>
            <person name="Quandt C.A."/>
            <person name="Ciobanu D."/>
            <person name="Clum A."/>
            <person name="Salamov A."/>
            <person name="Andreopoulos B."/>
            <person name="Cheng J.-F."/>
            <person name="Woyke T."/>
            <person name="Pelin A."/>
            <person name="Henrissat B."/>
            <person name="Reynolds N."/>
            <person name="Benny G.L."/>
            <person name="Smith M.E."/>
            <person name="James T.Y."/>
            <person name="Grigoriev I.V."/>
        </authorList>
    </citation>
    <scope>NUCLEOTIDE SEQUENCE</scope>
    <source>
        <strain evidence="14">CSF55</strain>
    </source>
</reference>
<evidence type="ECO:0000256" key="4">
    <source>
        <dbReference type="ARBA" id="ARBA00005638"/>
    </source>
</evidence>
<dbReference type="EC" id="2.5.1.61" evidence="5"/>
<keyword evidence="6 13" id="KW-0808">Transferase</keyword>
<evidence type="ECO:0000313" key="14">
    <source>
        <dbReference type="EMBL" id="RKP21175.1"/>
    </source>
</evidence>
<keyword evidence="15" id="KW-1185">Reference proteome</keyword>
<evidence type="ECO:0000256" key="8">
    <source>
        <dbReference type="ARBA" id="ARBA00023244"/>
    </source>
</evidence>
<dbReference type="STRING" id="988480.A0A075APW9"/>
<keyword evidence="7" id="KW-0350">Heme biosynthesis</keyword>
<evidence type="ECO:0000259" key="12">
    <source>
        <dbReference type="Pfam" id="PF03900"/>
    </source>
</evidence>
<keyword evidence="8" id="KW-0627">Porphyrin biosynthesis</keyword>
<evidence type="ECO:0000313" key="15">
    <source>
        <dbReference type="Proteomes" id="UP000030755"/>
    </source>
</evidence>
<dbReference type="InterPro" id="IPR036803">
    <property type="entry name" value="Porphobilinogen_deaminase_C_sf"/>
</dbReference>
<evidence type="ECO:0000313" key="16">
    <source>
        <dbReference type="Proteomes" id="UP000281549"/>
    </source>
</evidence>
<proteinExistence type="inferred from homology"/>
<dbReference type="Gene3D" id="3.30.160.40">
    <property type="entry name" value="Porphobilinogen deaminase, C-terminal domain"/>
    <property type="match status" value="1"/>
</dbReference>
<dbReference type="InterPro" id="IPR000860">
    <property type="entry name" value="HemC"/>
</dbReference>
<dbReference type="AlphaFoldDB" id="A0A075APW9"/>
<sequence length="315" mass="35439">MTQTSITIGTRKSQLALAQTNFVIEKLKIEFPDLEINVIPMSTTGDLNLTQALPKMNDKALFTKELDIALLDRRVDMVVHSLKDVPTTLPPGLLLGAIMEREDPRDVLVCKSKYEKGTKLIDLPDGAVIGTSSWRRTAQIKRNYPKLIVENIRGNLNTRMRKLEEENYDAIIVAYAGMKRLNWTERISSVIDYEEIYYAVGQAALAIQCRESDAFCLSLLNPLNHQESFIRCSVEREFLRTLEGGCSVPIGVNCFILDNEILLKGVLISLDGSKQIESEKKISLEKWPSLGTLVATEIIKEGSDILNEIRRLKNS</sequence>
<comment type="pathway">
    <text evidence="3">Porphyrin-containing compound metabolism; protoporphyrin-IX biosynthesis; coproporphyrinogen-III from 5-aminolevulinate: step 2/4.</text>
</comment>
<dbReference type="EMBL" id="KE561167">
    <property type="protein sequence ID" value="EPZ32228.1"/>
    <property type="molecule type" value="Genomic_DNA"/>
</dbReference>
<dbReference type="Gene3D" id="3.40.190.10">
    <property type="entry name" value="Periplasmic binding protein-like II"/>
    <property type="match status" value="2"/>
</dbReference>
<dbReference type="PANTHER" id="PTHR11557:SF0">
    <property type="entry name" value="PORPHOBILINOGEN DEAMINASE"/>
    <property type="match status" value="1"/>
</dbReference>
<comment type="function">
    <text evidence="2">Tetrapolymerization of the monopyrrole PBG into the hydroxymethylbilane pre-uroporphyrinogen in several discrete steps.</text>
</comment>
<evidence type="ECO:0000259" key="11">
    <source>
        <dbReference type="Pfam" id="PF01379"/>
    </source>
</evidence>
<dbReference type="OrthoDB" id="564646at2759"/>
<dbReference type="PANTHER" id="PTHR11557">
    <property type="entry name" value="PORPHOBILINOGEN DEAMINASE"/>
    <property type="match status" value="1"/>
</dbReference>
<name>A0A075APW9_ROZAC</name>
<dbReference type="SUPFAM" id="SSF53850">
    <property type="entry name" value="Periplasmic binding protein-like II"/>
    <property type="match status" value="1"/>
</dbReference>
<dbReference type="SUPFAM" id="SSF54782">
    <property type="entry name" value="Porphobilinogen deaminase (hydroxymethylbilane synthase), C-terminal domain"/>
    <property type="match status" value="1"/>
</dbReference>
<protein>
    <recommendedName>
        <fullName evidence="5">hydroxymethylbilane synthase</fullName>
        <ecNumber evidence="5">2.5.1.61</ecNumber>
    </recommendedName>
    <alternativeName>
        <fullName evidence="10">Hydroxymethylbilane synthase</fullName>
    </alternativeName>
    <alternativeName>
        <fullName evidence="9">Pre-uroporphyrinogen synthase</fullName>
    </alternativeName>
</protein>
<dbReference type="GO" id="GO:0004418">
    <property type="term" value="F:hydroxymethylbilane synthase activity"/>
    <property type="evidence" value="ECO:0007669"/>
    <property type="project" value="UniProtKB-EC"/>
</dbReference>
<evidence type="ECO:0000256" key="7">
    <source>
        <dbReference type="ARBA" id="ARBA00023133"/>
    </source>
</evidence>
<dbReference type="FunFam" id="3.40.190.10:FF:000004">
    <property type="entry name" value="Porphobilinogen deaminase"/>
    <property type="match status" value="1"/>
</dbReference>
<dbReference type="FunFam" id="3.40.190.10:FF:000005">
    <property type="entry name" value="Porphobilinogen deaminase"/>
    <property type="match status" value="1"/>
</dbReference>
<evidence type="ECO:0000256" key="2">
    <source>
        <dbReference type="ARBA" id="ARBA00002869"/>
    </source>
</evidence>
<reference evidence="16" key="2">
    <citation type="journal article" date="2018" name="Nat. Microbiol.">
        <title>Leveraging single-cell genomics to expand the fungal tree of life.</title>
        <authorList>
            <person name="Ahrendt S.R."/>
            <person name="Quandt C.A."/>
            <person name="Ciobanu D."/>
            <person name="Clum A."/>
            <person name="Salamov A."/>
            <person name="Andreopoulos B."/>
            <person name="Cheng J.F."/>
            <person name="Woyke T."/>
            <person name="Pelin A."/>
            <person name="Henrissat B."/>
            <person name="Reynolds N.K."/>
            <person name="Benny G.L."/>
            <person name="Smith M.E."/>
            <person name="James T.Y."/>
            <person name="Grigoriev I.V."/>
        </authorList>
    </citation>
    <scope>NUCLEOTIDE SEQUENCE [LARGE SCALE GENOMIC DNA]</scope>
    <source>
        <strain evidence="16">CSF55</strain>
    </source>
</reference>
<dbReference type="HAMAP" id="MF_00260">
    <property type="entry name" value="Porphobil_deam"/>
    <property type="match status" value="1"/>
</dbReference>
<evidence type="ECO:0000256" key="3">
    <source>
        <dbReference type="ARBA" id="ARBA00004735"/>
    </source>
</evidence>
<evidence type="ECO:0000256" key="1">
    <source>
        <dbReference type="ARBA" id="ARBA00001916"/>
    </source>
</evidence>
<gene>
    <name evidence="13" type="ORF">O9G_002580</name>
    <name evidence="14" type="ORF">ROZALSC1DRAFT_27400</name>
</gene>
<dbReference type="PRINTS" id="PR00151">
    <property type="entry name" value="PORPHBDMNASE"/>
</dbReference>
<feature type="domain" description="Porphobilinogen deaminase C-terminal" evidence="12">
    <location>
        <begin position="230"/>
        <end position="299"/>
    </location>
</feature>
<comment type="similarity">
    <text evidence="4">Belongs to the HMBS family.</text>
</comment>
<dbReference type="CDD" id="cd13645">
    <property type="entry name" value="PBP2_HuPBGD_like"/>
    <property type="match status" value="1"/>
</dbReference>
<dbReference type="GO" id="GO:0006782">
    <property type="term" value="P:protoporphyrinogen IX biosynthetic process"/>
    <property type="evidence" value="ECO:0007669"/>
    <property type="project" value="UniProtKB-UniPathway"/>
</dbReference>